<dbReference type="Pfam" id="PF00535">
    <property type="entry name" value="Glycos_transf_2"/>
    <property type="match status" value="1"/>
</dbReference>
<sequence>MDRVLHTFAVCAYGDSPYLEQCVRSLTRQTVRSEIIICTATPSDYICRIAEKYGICLYVRDGEPGIREDWQYAWEKSGGMLVTIAHQDDIYRRTYTEELIRAYGKYPDLSLFASDYMTIKMKNGKAVDDTFNTVWLVKKILRLPLRLQLISDRTWLKLSGLVFGNSICCPTCTYNKALIGDREMFPSEMKFALDWDNLVDLASAAGRFVITEKPLLAYRVHDGAATFRSMQDDGRNREEEAMFRKLWPESIADLLMKLYKKAGNEYR</sequence>
<dbReference type="Proteomes" id="UP000199820">
    <property type="component" value="Unassembled WGS sequence"/>
</dbReference>
<proteinExistence type="predicted"/>
<dbReference type="SUPFAM" id="SSF53448">
    <property type="entry name" value="Nucleotide-diphospho-sugar transferases"/>
    <property type="match status" value="1"/>
</dbReference>
<keyword evidence="3" id="KW-1185">Reference proteome</keyword>
<dbReference type="OrthoDB" id="5986178at2"/>
<dbReference type="InterPro" id="IPR029044">
    <property type="entry name" value="Nucleotide-diphossugar_trans"/>
</dbReference>
<dbReference type="CDD" id="cd00761">
    <property type="entry name" value="Glyco_tranf_GTA_type"/>
    <property type="match status" value="1"/>
</dbReference>
<dbReference type="STRING" id="1526.SAMN02910262_01478"/>
<evidence type="ECO:0000313" key="3">
    <source>
        <dbReference type="Proteomes" id="UP000199820"/>
    </source>
</evidence>
<accession>A0A1I0GTI6</accession>
<dbReference type="InterPro" id="IPR001173">
    <property type="entry name" value="Glyco_trans_2-like"/>
</dbReference>
<dbReference type="EMBL" id="FOIL01000038">
    <property type="protein sequence ID" value="SET74663.1"/>
    <property type="molecule type" value="Genomic_DNA"/>
</dbReference>
<organism evidence="2 3">
    <name type="scientific">[Clostridium] aminophilum</name>
    <dbReference type="NCBI Taxonomy" id="1526"/>
    <lineage>
        <taxon>Bacteria</taxon>
        <taxon>Bacillati</taxon>
        <taxon>Bacillota</taxon>
        <taxon>Clostridia</taxon>
        <taxon>Lachnospirales</taxon>
        <taxon>Lachnospiraceae</taxon>
    </lineage>
</organism>
<dbReference type="AlphaFoldDB" id="A0A1I0GTI6"/>
<dbReference type="GO" id="GO:0016740">
    <property type="term" value="F:transferase activity"/>
    <property type="evidence" value="ECO:0007669"/>
    <property type="project" value="UniProtKB-KW"/>
</dbReference>
<reference evidence="2 3" key="1">
    <citation type="submission" date="2016-10" db="EMBL/GenBank/DDBJ databases">
        <authorList>
            <person name="de Groot N.N."/>
        </authorList>
    </citation>
    <scope>NUCLEOTIDE SEQUENCE [LARGE SCALE GENOMIC DNA]</scope>
    <source>
        <strain evidence="2 3">KH1P1</strain>
    </source>
</reference>
<feature type="domain" description="Glycosyltransferase 2-like" evidence="1">
    <location>
        <begin position="9"/>
        <end position="112"/>
    </location>
</feature>
<evidence type="ECO:0000259" key="1">
    <source>
        <dbReference type="Pfam" id="PF00535"/>
    </source>
</evidence>
<name>A0A1I0GTI6_9FIRM</name>
<dbReference type="Gene3D" id="3.90.550.10">
    <property type="entry name" value="Spore Coat Polysaccharide Biosynthesis Protein SpsA, Chain A"/>
    <property type="match status" value="1"/>
</dbReference>
<dbReference type="eggNOG" id="COG0463">
    <property type="taxonomic scope" value="Bacteria"/>
</dbReference>
<evidence type="ECO:0000313" key="2">
    <source>
        <dbReference type="EMBL" id="SET74663.1"/>
    </source>
</evidence>
<keyword evidence="2" id="KW-0808">Transferase</keyword>
<dbReference type="RefSeq" id="WP_074649998.1">
    <property type="nucleotide sequence ID" value="NZ_FOIL01000038.1"/>
</dbReference>
<protein>
    <submittedName>
        <fullName evidence="2">Glycosyl transferase family 2</fullName>
    </submittedName>
</protein>
<gene>
    <name evidence="2" type="ORF">SAMN04487771_103815</name>
</gene>